<dbReference type="GO" id="GO:0009252">
    <property type="term" value="P:peptidoglycan biosynthetic process"/>
    <property type="evidence" value="ECO:0007669"/>
    <property type="project" value="TreeGrafter"/>
</dbReference>
<protein>
    <submittedName>
        <fullName evidence="2">LppC putative lipoprotein</fullName>
    </submittedName>
</protein>
<dbReference type="InterPro" id="IPR028082">
    <property type="entry name" value="Peripla_BP_I"/>
</dbReference>
<evidence type="ECO:0000313" key="2">
    <source>
        <dbReference type="EMBL" id="GAM62656.1"/>
    </source>
</evidence>
<proteinExistence type="predicted"/>
<comment type="caution">
    <text evidence="2">The sequence shown here is derived from an EMBL/GenBank/DDBJ whole genome shotgun (WGS) entry which is preliminary data.</text>
</comment>
<name>A0A0B8P8K2_9VIBR</name>
<accession>A0A0B8P8K2</accession>
<dbReference type="PANTHER" id="PTHR38038">
    <property type="entry name" value="PENICILLIN-BINDING PROTEIN ACTIVATOR LPOA"/>
    <property type="match status" value="1"/>
</dbReference>
<keyword evidence="2" id="KW-0449">Lipoprotein</keyword>
<dbReference type="Pfam" id="PF04348">
    <property type="entry name" value="LppC"/>
    <property type="match status" value="1"/>
</dbReference>
<dbReference type="Gene3D" id="3.40.50.2300">
    <property type="match status" value="1"/>
</dbReference>
<reference evidence="2 3" key="1">
    <citation type="submission" date="2015-01" db="EMBL/GenBank/DDBJ databases">
        <title>Vibrio sp. C5 JCM 19232 whole genome shotgun sequence.</title>
        <authorList>
            <person name="Sawabe T."/>
            <person name="Meirelles P."/>
            <person name="Feng G."/>
            <person name="Sayaka M."/>
            <person name="Hattori M."/>
            <person name="Ohkuma M."/>
        </authorList>
    </citation>
    <scope>NUCLEOTIDE SEQUENCE [LARGE SCALE GENOMIC DNA]</scope>
    <source>
        <strain evidence="2 3">JCM19232</strain>
    </source>
</reference>
<dbReference type="PANTHER" id="PTHR38038:SF1">
    <property type="entry name" value="PENICILLIN-BINDING PROTEIN ACTIVATOR LPOA"/>
    <property type="match status" value="1"/>
</dbReference>
<dbReference type="SUPFAM" id="SSF53822">
    <property type="entry name" value="Periplasmic binding protein-like I"/>
    <property type="match status" value="1"/>
</dbReference>
<dbReference type="GO" id="GO:0030234">
    <property type="term" value="F:enzyme regulator activity"/>
    <property type="evidence" value="ECO:0007669"/>
    <property type="project" value="TreeGrafter"/>
</dbReference>
<gene>
    <name evidence="2" type="ORF">JCM19232_1813</name>
</gene>
<dbReference type="GO" id="GO:0031241">
    <property type="term" value="C:periplasmic side of cell outer membrane"/>
    <property type="evidence" value="ECO:0007669"/>
    <property type="project" value="TreeGrafter"/>
</dbReference>
<keyword evidence="1" id="KW-0472">Membrane</keyword>
<dbReference type="AlphaFoldDB" id="A0A0B8P8K2"/>
<sequence length="98" mass="10896">MKRASQDLSGVTYSDIPMIVSPDQELEKEMGSIWEKSSFQVKRLRALGMDAYSLVNALPNMKVSPGLTVQGQTGVLSIDDDCVVQRQLSWAEYETAQK</sequence>
<organism evidence="2 3">
    <name type="scientific">Vibrio ishigakensis</name>
    <dbReference type="NCBI Taxonomy" id="1481914"/>
    <lineage>
        <taxon>Bacteria</taxon>
        <taxon>Pseudomonadati</taxon>
        <taxon>Pseudomonadota</taxon>
        <taxon>Gammaproteobacteria</taxon>
        <taxon>Vibrionales</taxon>
        <taxon>Vibrionaceae</taxon>
        <taxon>Vibrio</taxon>
    </lineage>
</organism>
<reference evidence="2 3" key="2">
    <citation type="submission" date="2015-01" db="EMBL/GenBank/DDBJ databases">
        <authorList>
            <consortium name="NBRP consortium"/>
            <person name="Sawabe T."/>
            <person name="Meirelles P."/>
            <person name="Feng G."/>
            <person name="Sayaka M."/>
            <person name="Hattori M."/>
            <person name="Ohkuma M."/>
        </authorList>
    </citation>
    <scope>NUCLEOTIDE SEQUENCE [LARGE SCALE GENOMIC DNA]</scope>
    <source>
        <strain evidence="2 3">JCM19232</strain>
    </source>
</reference>
<dbReference type="EMBL" id="BBSA01000006">
    <property type="protein sequence ID" value="GAM62656.1"/>
    <property type="molecule type" value="Genomic_DNA"/>
</dbReference>
<evidence type="ECO:0000313" key="3">
    <source>
        <dbReference type="Proteomes" id="UP000031670"/>
    </source>
</evidence>
<dbReference type="InterPro" id="IPR007443">
    <property type="entry name" value="LpoA"/>
</dbReference>
<dbReference type="Proteomes" id="UP000031670">
    <property type="component" value="Unassembled WGS sequence"/>
</dbReference>
<evidence type="ECO:0000256" key="1">
    <source>
        <dbReference type="ARBA" id="ARBA00023136"/>
    </source>
</evidence>